<keyword evidence="3" id="KW-1185">Reference proteome</keyword>
<organism evidence="2 3">
    <name type="scientific">Pleodorina starrii</name>
    <dbReference type="NCBI Taxonomy" id="330485"/>
    <lineage>
        <taxon>Eukaryota</taxon>
        <taxon>Viridiplantae</taxon>
        <taxon>Chlorophyta</taxon>
        <taxon>core chlorophytes</taxon>
        <taxon>Chlorophyceae</taxon>
        <taxon>CS clade</taxon>
        <taxon>Chlamydomonadales</taxon>
        <taxon>Volvocaceae</taxon>
        <taxon>Pleodorina</taxon>
    </lineage>
</organism>
<feature type="compositionally biased region" description="Basic and acidic residues" evidence="1">
    <location>
        <begin position="275"/>
        <end position="292"/>
    </location>
</feature>
<protein>
    <submittedName>
        <fullName evidence="2">Uncharacterized protein</fullName>
    </submittedName>
</protein>
<comment type="caution">
    <text evidence="2">The sequence shown here is derived from an EMBL/GenBank/DDBJ whole genome shotgun (WGS) entry which is preliminary data.</text>
</comment>
<name>A0A9W6BP09_9CHLO</name>
<sequence>MQDNRGGLPRRSSGSQSLAAETSQSSHDLACSLRTNPLLYPGPVSPDRRKISSYLVAGPPHCPDQQPRAPFSPPGVALTGPWLPFSLVPLPPKLVFETWWHEGPHQRINMHVTYDTATKRCLAGTYVSLDMEVTTPGGGPVDEFDLHVGAEVRVAGKRVTLRKPLTLATQTWLDQQARAMLVAKYRIEGELSKFRPVVPVPSQYPEPKRAEPIDFGSHQHMPAGGRVNLRALYDAVLQLAEQLRQHRGRLPPLPDAVGERVAAAAAAAPGPPDWSPERREAERREAEARQREALLASVPSDDHTWRNDLTNWLDGIPLAASCCTRYAAARSGGETGNRSGKEGHSHSHGHGHGHGHRSGHRSVRPSAGGMLAGAGSSGGVGGAASVGLGGSGSTLAFNLSVLSKLAAMASVSGTSSVFGGGGGGGLAGAGVSGAIGTAPSGGGGAAAPPPPRVGSPVGASRSPLTVGSVGPATPRAPAVSAAAAAARQR</sequence>
<dbReference type="EMBL" id="BRXU01000011">
    <property type="protein sequence ID" value="GLC54846.1"/>
    <property type="molecule type" value="Genomic_DNA"/>
</dbReference>
<accession>A0A9W6BP09</accession>
<feature type="compositionally biased region" description="Polar residues" evidence="1">
    <location>
        <begin position="12"/>
        <end position="27"/>
    </location>
</feature>
<dbReference type="Proteomes" id="UP001165080">
    <property type="component" value="Unassembled WGS sequence"/>
</dbReference>
<dbReference type="AlphaFoldDB" id="A0A9W6BP09"/>
<feature type="compositionally biased region" description="Low complexity" evidence="1">
    <location>
        <begin position="471"/>
        <end position="489"/>
    </location>
</feature>
<feature type="region of interest" description="Disordered" evidence="1">
    <location>
        <begin position="261"/>
        <end position="295"/>
    </location>
</feature>
<gene>
    <name evidence="2" type="primary">PLEST006259</name>
    <name evidence="2" type="ORF">PLESTB_000912100</name>
</gene>
<evidence type="ECO:0000313" key="2">
    <source>
        <dbReference type="EMBL" id="GLC54846.1"/>
    </source>
</evidence>
<feature type="region of interest" description="Disordered" evidence="1">
    <location>
        <begin position="330"/>
        <end position="376"/>
    </location>
</feature>
<dbReference type="OrthoDB" id="551993at2759"/>
<evidence type="ECO:0000313" key="3">
    <source>
        <dbReference type="Proteomes" id="UP001165080"/>
    </source>
</evidence>
<reference evidence="2 3" key="1">
    <citation type="journal article" date="2023" name="Commun. Biol.">
        <title>Reorganization of the ancestral sex-determining regions during the evolution of trioecy in Pleodorina starrii.</title>
        <authorList>
            <person name="Takahashi K."/>
            <person name="Suzuki S."/>
            <person name="Kawai-Toyooka H."/>
            <person name="Yamamoto K."/>
            <person name="Hamaji T."/>
            <person name="Ootsuki R."/>
            <person name="Yamaguchi H."/>
            <person name="Kawachi M."/>
            <person name="Higashiyama T."/>
            <person name="Nozaki H."/>
        </authorList>
    </citation>
    <scope>NUCLEOTIDE SEQUENCE [LARGE SCALE GENOMIC DNA]</scope>
    <source>
        <strain evidence="2 3">NIES-4479</strain>
    </source>
</reference>
<evidence type="ECO:0000256" key="1">
    <source>
        <dbReference type="SAM" id="MobiDB-lite"/>
    </source>
</evidence>
<proteinExistence type="predicted"/>
<feature type="region of interest" description="Disordered" evidence="1">
    <location>
        <begin position="1"/>
        <end position="27"/>
    </location>
</feature>
<feature type="compositionally biased region" description="Basic residues" evidence="1">
    <location>
        <begin position="346"/>
        <end position="363"/>
    </location>
</feature>
<feature type="region of interest" description="Disordered" evidence="1">
    <location>
        <begin position="439"/>
        <end position="489"/>
    </location>
</feature>